<evidence type="ECO:0000313" key="2">
    <source>
        <dbReference type="EMBL" id="KAF9477166.1"/>
    </source>
</evidence>
<evidence type="ECO:0000256" key="1">
    <source>
        <dbReference type="SAM" id="MobiDB-lite"/>
    </source>
</evidence>
<dbReference type="Proteomes" id="UP000807469">
    <property type="component" value="Unassembled WGS sequence"/>
</dbReference>
<feature type="region of interest" description="Disordered" evidence="1">
    <location>
        <begin position="107"/>
        <end position="199"/>
    </location>
</feature>
<keyword evidence="3" id="KW-1185">Reference proteome</keyword>
<protein>
    <submittedName>
        <fullName evidence="2">Uncharacterized protein</fullName>
    </submittedName>
</protein>
<dbReference type="AlphaFoldDB" id="A0A9P5Z0D3"/>
<feature type="compositionally biased region" description="Basic and acidic residues" evidence="1">
    <location>
        <begin position="247"/>
        <end position="260"/>
    </location>
</feature>
<name>A0A9P5Z0D3_9AGAR</name>
<feature type="compositionally biased region" description="Basic and acidic residues" evidence="1">
    <location>
        <begin position="580"/>
        <end position="599"/>
    </location>
</feature>
<feature type="region of interest" description="Disordered" evidence="1">
    <location>
        <begin position="439"/>
        <end position="599"/>
    </location>
</feature>
<accession>A0A9P5Z0D3</accession>
<sequence>MRFPGSSTEGAEMRQVSIHPASTSEGIASVQEGSSSIPSSSTSPTSSPQHEALRRVKTASKPVRSSPLAGPALSGIRPSVPAKDARTITSKASSSSLLLRPRSILLAEPLSNSLRSKPSQSDMKRPTLKISTSSSSRSPSSSETRVVRLSPLRSASSLDDSQISARYRPSASDVGNEDAPFDTNLHSSGHTQHKRLSASRRHISIARPPSVIISPTETIFRPQSEIIYTPSRSLTAPPQTQPRSRVRRGERTALDGRSHCESTSTSCSTSPSSPIPEKSPSASPIQLPSPIQPKSILKHASSSMSRHSPGMSSSLDASTAVAPAKPALKDNSWYVNSPYAITPRFTRLGLNAPGVVLPLSVKEYKRCTANAASLGRAKASLSELGKGANNAVGLANASRSGTAIGAAASESRPKISRRASSPSTFPLLASVARDNHIEAGSHDRARSSDHEASMSAEPPLDVKSNDSPSPTFTETRALEEAEAQPQCPSLAPYSQSPSPSQVQQSQSQSLSQSTSVDDDDNRGWKRTHSQSSAASSVSSLPLTLPSSLPDSTTLASSSSQTPSVRSAPSSVCTSVTSDAIDEKSEETALPHGDQVEARDDMDVKARVDVPTLALKKRRSVLERVKSLCWTGAAPEDDKPGRVEHGSTNIVSLPLPVVAVAAPSARPPNSRHSLPIMAVSSNGDAWVVPDLKTVASRGSFNLMNHREVTPQVAAPHVPVAAAALPTIREAEYLCLPNRMNGGGKEKLTDASVDVQYLDMGIVNSSLKKSQRNGTVRKVWESLRGGGRSYRGSQEIG</sequence>
<comment type="caution">
    <text evidence="2">The sequence shown here is derived from an EMBL/GenBank/DDBJ whole genome shotgun (WGS) entry which is preliminary data.</text>
</comment>
<feature type="compositionally biased region" description="Low complexity" evidence="1">
    <location>
        <begin position="301"/>
        <end position="314"/>
    </location>
</feature>
<feature type="compositionally biased region" description="Polar residues" evidence="1">
    <location>
        <begin position="230"/>
        <end position="243"/>
    </location>
</feature>
<proteinExistence type="predicted"/>
<feature type="compositionally biased region" description="Polar residues" evidence="1">
    <location>
        <begin position="153"/>
        <end position="164"/>
    </location>
</feature>
<dbReference type="OrthoDB" id="3070411at2759"/>
<evidence type="ECO:0000313" key="3">
    <source>
        <dbReference type="Proteomes" id="UP000807469"/>
    </source>
</evidence>
<feature type="compositionally biased region" description="Low complexity" evidence="1">
    <location>
        <begin position="529"/>
        <end position="564"/>
    </location>
</feature>
<feature type="compositionally biased region" description="Low complexity" evidence="1">
    <location>
        <begin position="488"/>
        <end position="515"/>
    </location>
</feature>
<feature type="compositionally biased region" description="Polar residues" evidence="1">
    <location>
        <begin position="566"/>
        <end position="577"/>
    </location>
</feature>
<feature type="compositionally biased region" description="Low complexity" evidence="1">
    <location>
        <begin position="131"/>
        <end position="142"/>
    </location>
</feature>
<feature type="compositionally biased region" description="Low complexity" evidence="1">
    <location>
        <begin position="262"/>
        <end position="284"/>
    </location>
</feature>
<organism evidence="2 3">
    <name type="scientific">Pholiota conissans</name>
    <dbReference type="NCBI Taxonomy" id="109636"/>
    <lineage>
        <taxon>Eukaryota</taxon>
        <taxon>Fungi</taxon>
        <taxon>Dikarya</taxon>
        <taxon>Basidiomycota</taxon>
        <taxon>Agaricomycotina</taxon>
        <taxon>Agaricomycetes</taxon>
        <taxon>Agaricomycetidae</taxon>
        <taxon>Agaricales</taxon>
        <taxon>Agaricineae</taxon>
        <taxon>Strophariaceae</taxon>
        <taxon>Pholiota</taxon>
    </lineage>
</organism>
<feature type="region of interest" description="Disordered" evidence="1">
    <location>
        <begin position="1"/>
        <end position="94"/>
    </location>
</feature>
<feature type="compositionally biased region" description="Basic and acidic residues" evidence="1">
    <location>
        <begin position="439"/>
        <end position="452"/>
    </location>
</feature>
<feature type="compositionally biased region" description="Low complexity" evidence="1">
    <location>
        <begin position="34"/>
        <end position="48"/>
    </location>
</feature>
<gene>
    <name evidence="2" type="ORF">BDN70DRAFT_995161</name>
</gene>
<feature type="compositionally biased region" description="Polar residues" evidence="1">
    <location>
        <begin position="110"/>
        <end position="121"/>
    </location>
</feature>
<dbReference type="EMBL" id="MU155270">
    <property type="protein sequence ID" value="KAF9477166.1"/>
    <property type="molecule type" value="Genomic_DNA"/>
</dbReference>
<reference evidence="2" key="1">
    <citation type="submission" date="2020-11" db="EMBL/GenBank/DDBJ databases">
        <authorList>
            <consortium name="DOE Joint Genome Institute"/>
            <person name="Ahrendt S."/>
            <person name="Riley R."/>
            <person name="Andreopoulos W."/>
            <person name="Labutti K."/>
            <person name="Pangilinan J."/>
            <person name="Ruiz-Duenas F.J."/>
            <person name="Barrasa J.M."/>
            <person name="Sanchez-Garcia M."/>
            <person name="Camarero S."/>
            <person name="Miyauchi S."/>
            <person name="Serrano A."/>
            <person name="Linde D."/>
            <person name="Babiker R."/>
            <person name="Drula E."/>
            <person name="Ayuso-Fernandez I."/>
            <person name="Pacheco R."/>
            <person name="Padilla G."/>
            <person name="Ferreira P."/>
            <person name="Barriuso J."/>
            <person name="Kellner H."/>
            <person name="Castanera R."/>
            <person name="Alfaro M."/>
            <person name="Ramirez L."/>
            <person name="Pisabarro A.G."/>
            <person name="Kuo A."/>
            <person name="Tritt A."/>
            <person name="Lipzen A."/>
            <person name="He G."/>
            <person name="Yan M."/>
            <person name="Ng V."/>
            <person name="Cullen D."/>
            <person name="Martin F."/>
            <person name="Rosso M.-N."/>
            <person name="Henrissat B."/>
            <person name="Hibbett D."/>
            <person name="Martinez A.T."/>
            <person name="Grigoriev I.V."/>
        </authorList>
    </citation>
    <scope>NUCLEOTIDE SEQUENCE</scope>
    <source>
        <strain evidence="2">CIRM-BRFM 674</strain>
    </source>
</reference>
<feature type="compositionally biased region" description="Polar residues" evidence="1">
    <location>
        <begin position="465"/>
        <end position="474"/>
    </location>
</feature>
<feature type="region of interest" description="Disordered" evidence="1">
    <location>
        <begin position="228"/>
        <end position="317"/>
    </location>
</feature>